<keyword evidence="5 10" id="KW-0732">Signal</keyword>
<dbReference type="GO" id="GO:0001938">
    <property type="term" value="P:positive regulation of endothelial cell proliferation"/>
    <property type="evidence" value="ECO:0007669"/>
    <property type="project" value="TreeGrafter"/>
</dbReference>
<proteinExistence type="inferred from homology"/>
<evidence type="ECO:0000256" key="6">
    <source>
        <dbReference type="ARBA" id="ARBA00022737"/>
    </source>
</evidence>
<dbReference type="GeneID" id="114792574"/>
<dbReference type="PANTHER" id="PTHR12025:SF3">
    <property type="entry name" value="VASCULAR ENDOTHELIAL GROWTH FACTOR C"/>
    <property type="match status" value="1"/>
</dbReference>
<evidence type="ECO:0000256" key="8">
    <source>
        <dbReference type="ARBA" id="ARBA00023157"/>
    </source>
</evidence>
<dbReference type="GO" id="GO:0002040">
    <property type="term" value="P:sprouting angiogenesis"/>
    <property type="evidence" value="ECO:0007669"/>
    <property type="project" value="TreeGrafter"/>
</dbReference>
<evidence type="ECO:0000256" key="4">
    <source>
        <dbReference type="ARBA" id="ARBA00022685"/>
    </source>
</evidence>
<keyword evidence="13" id="KW-1185">Reference proteome</keyword>
<keyword evidence="3" id="KW-0037">Angiogenesis</keyword>
<evidence type="ECO:0000256" key="10">
    <source>
        <dbReference type="SAM" id="SignalP"/>
    </source>
</evidence>
<evidence type="ECO:0000256" key="9">
    <source>
        <dbReference type="RuleBase" id="RU003818"/>
    </source>
</evidence>
<dbReference type="PROSITE" id="PS50278">
    <property type="entry name" value="PDGF_2"/>
    <property type="match status" value="1"/>
</dbReference>
<sequence length="391" mass="43898">MRMLPLAIWILSVACLCRGYEYEDYYAAKDESEATAAEDETLAVSNLDELLELLYPKYSVVQRCLQKREQSKSVSAHNKNDLWQTTRQLALFKMDGTFEVIMEEMQRTACRPREVCLEVSKEFPESANHIYLPRCVSVHRCGGCCPNEALQCTNTSYAIINKTLVELSPPRMENSVVMVAVVNHTSCECQSKRPRHTIIRRAAAEYPTLCSIPEESCSPGLVWDPSSCSCSPDDMLSLVEQELDPMDSALLAICGPNKLLDEESCGCVCRNGLTEASCAPGWRLDEMSCKCVCEGLAAGQTCPPNQHWDQDLCGCVCQIQCPPSHPLHPETCTCQCRENEHTCLQQGKKFRSENCSCYRLPCKDPHKKCQNGHFYSPLVCSCIPNYLRSWS</sequence>
<dbReference type="GO" id="GO:0042056">
    <property type="term" value="F:chemoattractant activity"/>
    <property type="evidence" value="ECO:0007669"/>
    <property type="project" value="TreeGrafter"/>
</dbReference>
<dbReference type="PANTHER" id="PTHR12025">
    <property type="entry name" value="VASCULAR ENDOTHELIAL GROWTH FACTOR"/>
    <property type="match status" value="1"/>
</dbReference>
<keyword evidence="7 9" id="KW-0339">Growth factor</keyword>
<keyword evidence="4" id="KW-0165">Cleavage on pair of basic residues</keyword>
<dbReference type="CDD" id="cd00135">
    <property type="entry name" value="PDGF"/>
    <property type="match status" value="1"/>
</dbReference>
<dbReference type="GO" id="GO:0008083">
    <property type="term" value="F:growth factor activity"/>
    <property type="evidence" value="ECO:0007669"/>
    <property type="project" value="UniProtKB-KW"/>
</dbReference>
<dbReference type="Gene3D" id="2.10.90.10">
    <property type="entry name" value="Cystine-knot cytokines"/>
    <property type="match status" value="1"/>
</dbReference>
<dbReference type="InterPro" id="IPR004153">
    <property type="entry name" value="CXCXC_repeat"/>
</dbReference>
<evidence type="ECO:0000313" key="12">
    <source>
        <dbReference type="Ensembl" id="ENSDCDP00010017861.1"/>
    </source>
</evidence>
<evidence type="ECO:0000256" key="2">
    <source>
        <dbReference type="ARBA" id="ARBA00022525"/>
    </source>
</evidence>
<feature type="signal peptide" evidence="10">
    <location>
        <begin position="1"/>
        <end position="19"/>
    </location>
</feature>
<dbReference type="GeneTree" id="ENSGT00940000156167"/>
<dbReference type="SUPFAM" id="SSF57501">
    <property type="entry name" value="Cystine-knot cytokines"/>
    <property type="match status" value="1"/>
</dbReference>
<dbReference type="GO" id="GO:0045766">
    <property type="term" value="P:positive regulation of angiogenesis"/>
    <property type="evidence" value="ECO:0007669"/>
    <property type="project" value="TreeGrafter"/>
</dbReference>
<accession>A0AAY4BD73</accession>
<dbReference type="GO" id="GO:0016020">
    <property type="term" value="C:membrane"/>
    <property type="evidence" value="ECO:0007669"/>
    <property type="project" value="InterPro"/>
</dbReference>
<keyword evidence="6" id="KW-0677">Repeat</keyword>
<dbReference type="GO" id="GO:0043185">
    <property type="term" value="F:vascular endothelial growth factor receptor 3 binding"/>
    <property type="evidence" value="ECO:0007669"/>
    <property type="project" value="TreeGrafter"/>
</dbReference>
<dbReference type="PROSITE" id="PS51257">
    <property type="entry name" value="PROKAR_LIPOPROTEIN"/>
    <property type="match status" value="1"/>
</dbReference>
<reference evidence="12" key="3">
    <citation type="submission" date="2025-09" db="UniProtKB">
        <authorList>
            <consortium name="Ensembl"/>
        </authorList>
    </citation>
    <scope>IDENTIFICATION</scope>
</reference>
<evidence type="ECO:0000256" key="3">
    <source>
        <dbReference type="ARBA" id="ARBA00022657"/>
    </source>
</evidence>
<feature type="domain" description="Platelet-derived growth factor (PDGF) family profile" evidence="11">
    <location>
        <begin position="93"/>
        <end position="194"/>
    </location>
</feature>
<keyword evidence="2" id="KW-0964">Secreted</keyword>
<dbReference type="InterPro" id="IPR050507">
    <property type="entry name" value="PDGF/VEGF_growth_factor"/>
</dbReference>
<evidence type="ECO:0000259" key="11">
    <source>
        <dbReference type="PROSITE" id="PS50278"/>
    </source>
</evidence>
<dbReference type="Pfam" id="PF00341">
    <property type="entry name" value="PDGF"/>
    <property type="match status" value="1"/>
</dbReference>
<dbReference type="AlphaFoldDB" id="A0AAY4BD73"/>
<reference evidence="12" key="2">
    <citation type="submission" date="2025-08" db="UniProtKB">
        <authorList>
            <consortium name="Ensembl"/>
        </authorList>
    </citation>
    <scope>IDENTIFICATION</scope>
</reference>
<feature type="chain" id="PRO_5044286335" description="Platelet-derived growth factor (PDGF) family profile domain-containing protein" evidence="10">
    <location>
        <begin position="20"/>
        <end position="391"/>
    </location>
</feature>
<comment type="similarity">
    <text evidence="9">Belongs to the PDGF/VEGF growth factor family.</text>
</comment>
<dbReference type="InterPro" id="IPR000072">
    <property type="entry name" value="PDGF/VEGF_dom"/>
</dbReference>
<gene>
    <name evidence="12" type="primary">LOC114792574</name>
</gene>
<protein>
    <recommendedName>
        <fullName evidence="11">Platelet-derived growth factor (PDGF) family profile domain-containing protein</fullName>
    </recommendedName>
</protein>
<dbReference type="Proteomes" id="UP000694580">
    <property type="component" value="Chromosome 6"/>
</dbReference>
<dbReference type="GO" id="GO:0060754">
    <property type="term" value="P:positive regulation of mast cell chemotaxis"/>
    <property type="evidence" value="ECO:0007669"/>
    <property type="project" value="TreeGrafter"/>
</dbReference>
<name>A0AAY4BD73_9TELE</name>
<dbReference type="InterPro" id="IPR029034">
    <property type="entry name" value="Cystine-knot_cytokine"/>
</dbReference>
<evidence type="ECO:0000313" key="13">
    <source>
        <dbReference type="Proteomes" id="UP000694580"/>
    </source>
</evidence>
<dbReference type="Pfam" id="PF03128">
    <property type="entry name" value="CXCXC"/>
    <property type="match status" value="1"/>
</dbReference>
<evidence type="ECO:0000256" key="7">
    <source>
        <dbReference type="ARBA" id="ARBA00023030"/>
    </source>
</evidence>
<evidence type="ECO:0000256" key="5">
    <source>
        <dbReference type="ARBA" id="ARBA00022729"/>
    </source>
</evidence>
<dbReference type="GO" id="GO:0001666">
    <property type="term" value="P:response to hypoxia"/>
    <property type="evidence" value="ECO:0007669"/>
    <property type="project" value="TreeGrafter"/>
</dbReference>
<comment type="subcellular location">
    <subcellularLocation>
        <location evidence="1">Secreted</location>
    </subcellularLocation>
</comment>
<dbReference type="GO" id="GO:0048010">
    <property type="term" value="P:vascular endothelial growth factor receptor signaling pathway"/>
    <property type="evidence" value="ECO:0007669"/>
    <property type="project" value="TreeGrafter"/>
</dbReference>
<dbReference type="PROSITE" id="PS00249">
    <property type="entry name" value="PDGF_1"/>
    <property type="match status" value="1"/>
</dbReference>
<evidence type="ECO:0000256" key="1">
    <source>
        <dbReference type="ARBA" id="ARBA00004613"/>
    </source>
</evidence>
<dbReference type="Ensembl" id="ENSDCDT00010018925.1">
    <property type="protein sequence ID" value="ENSDCDP00010017861.1"/>
    <property type="gene ID" value="ENSDCDG00010008136.1"/>
</dbReference>
<dbReference type="GO" id="GO:0005615">
    <property type="term" value="C:extracellular space"/>
    <property type="evidence" value="ECO:0007669"/>
    <property type="project" value="TreeGrafter"/>
</dbReference>
<dbReference type="GO" id="GO:0050930">
    <property type="term" value="P:induction of positive chemotaxis"/>
    <property type="evidence" value="ECO:0007669"/>
    <property type="project" value="TreeGrafter"/>
</dbReference>
<keyword evidence="8" id="KW-1015">Disulfide bond</keyword>
<dbReference type="RefSeq" id="XP_028839685.1">
    <property type="nucleotide sequence ID" value="XM_028983852.1"/>
</dbReference>
<dbReference type="InterPro" id="IPR023581">
    <property type="entry name" value="PD_growth_factor_CS"/>
</dbReference>
<reference evidence="12 13" key="1">
    <citation type="submission" date="2020-06" db="EMBL/GenBank/DDBJ databases">
        <authorList>
            <consortium name="Wellcome Sanger Institute Data Sharing"/>
        </authorList>
    </citation>
    <scope>NUCLEOTIDE SEQUENCE [LARGE SCALE GENOMIC DNA]</scope>
</reference>
<organism evidence="12 13">
    <name type="scientific">Denticeps clupeoides</name>
    <name type="common">denticle herring</name>
    <dbReference type="NCBI Taxonomy" id="299321"/>
    <lineage>
        <taxon>Eukaryota</taxon>
        <taxon>Metazoa</taxon>
        <taxon>Chordata</taxon>
        <taxon>Craniata</taxon>
        <taxon>Vertebrata</taxon>
        <taxon>Euteleostomi</taxon>
        <taxon>Actinopterygii</taxon>
        <taxon>Neopterygii</taxon>
        <taxon>Teleostei</taxon>
        <taxon>Clupei</taxon>
        <taxon>Clupeiformes</taxon>
        <taxon>Denticipitoidei</taxon>
        <taxon>Denticipitidae</taxon>
        <taxon>Denticeps</taxon>
    </lineage>
</organism>
<dbReference type="GO" id="GO:0038084">
    <property type="term" value="P:vascular endothelial growth factor signaling pathway"/>
    <property type="evidence" value="ECO:0007669"/>
    <property type="project" value="TreeGrafter"/>
</dbReference>
<dbReference type="SMART" id="SM00141">
    <property type="entry name" value="PDGF"/>
    <property type="match status" value="1"/>
</dbReference>